<dbReference type="GO" id="GO:0016226">
    <property type="term" value="P:iron-sulfur cluster assembly"/>
    <property type="evidence" value="ECO:0007669"/>
    <property type="project" value="TreeGrafter"/>
</dbReference>
<dbReference type="Proteomes" id="UP001497644">
    <property type="component" value="Chromosome 4"/>
</dbReference>
<sequence length="39" mass="4313">MVNTEIGVKQPIEEVGAICRKKKVFFHTDAVQAIGKVPM</sequence>
<evidence type="ECO:0000259" key="3">
    <source>
        <dbReference type="Pfam" id="PF00266"/>
    </source>
</evidence>
<reference evidence="4" key="1">
    <citation type="submission" date="2024-04" db="EMBL/GenBank/DDBJ databases">
        <authorList>
            <consortium name="Molecular Ecology Group"/>
        </authorList>
    </citation>
    <scope>NUCLEOTIDE SEQUENCE</scope>
</reference>
<dbReference type="InterPro" id="IPR015421">
    <property type="entry name" value="PyrdxlP-dep_Trfase_major"/>
</dbReference>
<dbReference type="SUPFAM" id="SSF53383">
    <property type="entry name" value="PLP-dependent transferases"/>
    <property type="match status" value="1"/>
</dbReference>
<dbReference type="PANTHER" id="PTHR11601">
    <property type="entry name" value="CYSTEINE DESULFURYLASE FAMILY MEMBER"/>
    <property type="match status" value="1"/>
</dbReference>
<dbReference type="GO" id="GO:0005829">
    <property type="term" value="C:cytosol"/>
    <property type="evidence" value="ECO:0007669"/>
    <property type="project" value="TreeGrafter"/>
</dbReference>
<dbReference type="AlphaFoldDB" id="A0AAV2NUX7"/>
<protein>
    <recommendedName>
        <fullName evidence="3">Aminotransferase class V domain-containing protein</fullName>
    </recommendedName>
</protein>
<dbReference type="GO" id="GO:0005634">
    <property type="term" value="C:nucleus"/>
    <property type="evidence" value="ECO:0007669"/>
    <property type="project" value="TreeGrafter"/>
</dbReference>
<dbReference type="Gene3D" id="3.40.640.10">
    <property type="entry name" value="Type I PLP-dependent aspartate aminotransferase-like (Major domain)"/>
    <property type="match status" value="1"/>
</dbReference>
<evidence type="ECO:0000256" key="1">
    <source>
        <dbReference type="ARBA" id="ARBA00001933"/>
    </source>
</evidence>
<organism evidence="4 5">
    <name type="scientific">Lasius platythorax</name>
    <dbReference type="NCBI Taxonomy" id="488582"/>
    <lineage>
        <taxon>Eukaryota</taxon>
        <taxon>Metazoa</taxon>
        <taxon>Ecdysozoa</taxon>
        <taxon>Arthropoda</taxon>
        <taxon>Hexapoda</taxon>
        <taxon>Insecta</taxon>
        <taxon>Pterygota</taxon>
        <taxon>Neoptera</taxon>
        <taxon>Endopterygota</taxon>
        <taxon>Hymenoptera</taxon>
        <taxon>Apocrita</taxon>
        <taxon>Aculeata</taxon>
        <taxon>Formicoidea</taxon>
        <taxon>Formicidae</taxon>
        <taxon>Formicinae</taxon>
        <taxon>Lasius</taxon>
        <taxon>Lasius</taxon>
    </lineage>
</organism>
<feature type="domain" description="Aminotransferase class V" evidence="3">
    <location>
        <begin position="2"/>
        <end position="39"/>
    </location>
</feature>
<dbReference type="GO" id="GO:0005739">
    <property type="term" value="C:mitochondrion"/>
    <property type="evidence" value="ECO:0007669"/>
    <property type="project" value="TreeGrafter"/>
</dbReference>
<dbReference type="Pfam" id="PF00266">
    <property type="entry name" value="Aminotran_5"/>
    <property type="match status" value="1"/>
</dbReference>
<gene>
    <name evidence="4" type="ORF">LPLAT_LOCUS8952</name>
</gene>
<dbReference type="EMBL" id="OZ034827">
    <property type="protein sequence ID" value="CAL1683170.1"/>
    <property type="molecule type" value="Genomic_DNA"/>
</dbReference>
<comment type="similarity">
    <text evidence="2">Belongs to the class-V pyridoxal-phosphate-dependent aminotransferase family. NifS/IscS subfamily.</text>
</comment>
<name>A0AAV2NUX7_9HYME</name>
<evidence type="ECO:0000313" key="5">
    <source>
        <dbReference type="Proteomes" id="UP001497644"/>
    </source>
</evidence>
<keyword evidence="5" id="KW-1185">Reference proteome</keyword>
<evidence type="ECO:0000256" key="2">
    <source>
        <dbReference type="ARBA" id="ARBA00006490"/>
    </source>
</evidence>
<dbReference type="GO" id="GO:0031071">
    <property type="term" value="F:cysteine desulfurase activity"/>
    <property type="evidence" value="ECO:0007669"/>
    <property type="project" value="TreeGrafter"/>
</dbReference>
<dbReference type="InterPro" id="IPR000192">
    <property type="entry name" value="Aminotrans_V_dom"/>
</dbReference>
<dbReference type="PANTHER" id="PTHR11601:SF34">
    <property type="entry name" value="CYSTEINE DESULFURASE"/>
    <property type="match status" value="1"/>
</dbReference>
<accession>A0AAV2NUX7</accession>
<proteinExistence type="inferred from homology"/>
<comment type="cofactor">
    <cofactor evidence="1">
        <name>pyridoxal 5'-phosphate</name>
        <dbReference type="ChEBI" id="CHEBI:597326"/>
    </cofactor>
</comment>
<evidence type="ECO:0000313" key="4">
    <source>
        <dbReference type="EMBL" id="CAL1683170.1"/>
    </source>
</evidence>
<dbReference type="InterPro" id="IPR015424">
    <property type="entry name" value="PyrdxlP-dep_Trfase"/>
</dbReference>